<dbReference type="Proteomes" id="UP000288812">
    <property type="component" value="Unassembled WGS sequence"/>
</dbReference>
<dbReference type="CDD" id="cd04301">
    <property type="entry name" value="NAT_SF"/>
    <property type="match status" value="1"/>
</dbReference>
<keyword evidence="2" id="KW-0808">Transferase</keyword>
<dbReference type="SUPFAM" id="SSF55729">
    <property type="entry name" value="Acyl-CoA N-acyltransferases (Nat)"/>
    <property type="match status" value="1"/>
</dbReference>
<proteinExistence type="predicted"/>
<dbReference type="EMBL" id="RLIH01000009">
    <property type="protein sequence ID" value="RVU54529.1"/>
    <property type="molecule type" value="Genomic_DNA"/>
</dbReference>
<dbReference type="OrthoDB" id="9796171at2"/>
<dbReference type="PROSITE" id="PS51186">
    <property type="entry name" value="GNAT"/>
    <property type="match status" value="1"/>
</dbReference>
<dbReference type="RefSeq" id="WP_127724751.1">
    <property type="nucleotide sequence ID" value="NZ_RLIH01000009.1"/>
</dbReference>
<protein>
    <submittedName>
        <fullName evidence="2">GNAT family N-acetyltransferase</fullName>
    </submittedName>
</protein>
<keyword evidence="3" id="KW-1185">Reference proteome</keyword>
<feature type="domain" description="N-acetyltransferase" evidence="1">
    <location>
        <begin position="6"/>
        <end position="145"/>
    </location>
</feature>
<gene>
    <name evidence="2" type="ORF">EF514_07180</name>
</gene>
<sequence length="159" mass="18767">MDWEIKKFKELTIEELFKIYRERTKVFVVEQNCPYNEVDDEDLISIHIMGLENGELKAYCRIIPKGETVHIGRVLVEKESRGKGMGRILLNKAMDYIDSQMNSLEAHIQAQEYLIEFYKSLDFIEIGTAYLDEGILHIDMVRRRDGKFKISKTKRNIFE</sequence>
<dbReference type="Pfam" id="PF13673">
    <property type="entry name" value="Acetyltransf_10"/>
    <property type="match status" value="1"/>
</dbReference>
<dbReference type="AlphaFoldDB" id="A0A437S694"/>
<dbReference type="InterPro" id="IPR000182">
    <property type="entry name" value="GNAT_dom"/>
</dbReference>
<comment type="caution">
    <text evidence="2">The sequence shown here is derived from an EMBL/GenBank/DDBJ whole genome shotgun (WGS) entry which is preliminary data.</text>
</comment>
<evidence type="ECO:0000313" key="2">
    <source>
        <dbReference type="EMBL" id="RVU54529.1"/>
    </source>
</evidence>
<dbReference type="GO" id="GO:0016747">
    <property type="term" value="F:acyltransferase activity, transferring groups other than amino-acyl groups"/>
    <property type="evidence" value="ECO:0007669"/>
    <property type="project" value="InterPro"/>
</dbReference>
<name>A0A437S694_9FIRM</name>
<evidence type="ECO:0000259" key="1">
    <source>
        <dbReference type="PROSITE" id="PS51186"/>
    </source>
</evidence>
<evidence type="ECO:0000313" key="3">
    <source>
        <dbReference type="Proteomes" id="UP000288812"/>
    </source>
</evidence>
<dbReference type="Gene3D" id="3.40.630.30">
    <property type="match status" value="1"/>
</dbReference>
<organism evidence="2 3">
    <name type="scientific">Anaerosphaera multitolerans</name>
    <dbReference type="NCBI Taxonomy" id="2487351"/>
    <lineage>
        <taxon>Bacteria</taxon>
        <taxon>Bacillati</taxon>
        <taxon>Bacillota</taxon>
        <taxon>Tissierellia</taxon>
        <taxon>Tissierellales</taxon>
        <taxon>Peptoniphilaceae</taxon>
        <taxon>Anaerosphaera</taxon>
    </lineage>
</organism>
<dbReference type="InterPro" id="IPR016181">
    <property type="entry name" value="Acyl_CoA_acyltransferase"/>
</dbReference>
<accession>A0A437S694</accession>
<reference evidence="2 3" key="1">
    <citation type="submission" date="2018-11" db="EMBL/GenBank/DDBJ databases">
        <title>Genome sequencing and assembly of Anaerosphaera sp. nov., GS7-6-2.</title>
        <authorList>
            <person name="Rettenmaier R."/>
            <person name="Liebl W."/>
            <person name="Zverlov V."/>
        </authorList>
    </citation>
    <scope>NUCLEOTIDE SEQUENCE [LARGE SCALE GENOMIC DNA]</scope>
    <source>
        <strain evidence="2 3">GS7-6-2</strain>
    </source>
</reference>